<feature type="transmembrane region" description="Helical" evidence="1">
    <location>
        <begin position="115"/>
        <end position="134"/>
    </location>
</feature>
<keyword evidence="1" id="KW-1133">Transmembrane helix</keyword>
<feature type="transmembrane region" description="Helical" evidence="1">
    <location>
        <begin position="169"/>
        <end position="196"/>
    </location>
</feature>
<proteinExistence type="predicted"/>
<feature type="transmembrane region" description="Helical" evidence="1">
    <location>
        <begin position="60"/>
        <end position="79"/>
    </location>
</feature>
<reference evidence="3" key="1">
    <citation type="journal article" date="2019" name="Int. J. Syst. Evol. Microbiol.">
        <title>The Global Catalogue of Microorganisms (GCM) 10K type strain sequencing project: providing services to taxonomists for standard genome sequencing and annotation.</title>
        <authorList>
            <consortium name="The Broad Institute Genomics Platform"/>
            <consortium name="The Broad Institute Genome Sequencing Center for Infectious Disease"/>
            <person name="Wu L."/>
            <person name="Ma J."/>
        </authorList>
    </citation>
    <scope>NUCLEOTIDE SEQUENCE [LARGE SCALE GENOMIC DNA]</scope>
    <source>
        <strain evidence="3">CECT 7798</strain>
    </source>
</reference>
<name>A0ABV7XP81_9FLAO</name>
<comment type="caution">
    <text evidence="2">The sequence shown here is derived from an EMBL/GenBank/DDBJ whole genome shotgun (WGS) entry which is preliminary data.</text>
</comment>
<feature type="transmembrane region" description="Helical" evidence="1">
    <location>
        <begin position="354"/>
        <end position="376"/>
    </location>
</feature>
<feature type="transmembrane region" description="Helical" evidence="1">
    <location>
        <begin position="293"/>
        <end position="312"/>
    </location>
</feature>
<feature type="transmembrane region" description="Helical" evidence="1">
    <location>
        <begin position="85"/>
        <end position="103"/>
    </location>
</feature>
<keyword evidence="1" id="KW-0812">Transmembrane</keyword>
<gene>
    <name evidence="2" type="ORF">ACFONJ_00555</name>
</gene>
<sequence>MKSFLITAALFLGMCMVYLFLMVSETENYFTYILDDAYIHLAIAKNFAFHGVWGVTPYSFSSTSSSPIFTIVLSGLMYIFGNHEWIPLVFNAVCALLIVYFLNKYYSDYFKETRSIIAANFFTLLFSSVAMLLFSGMEHVLQAMVIAINVLCFERWKTSEYKNRYYSNWFYATLALLGLIRFDSMFYFLSIAFVFLLLKKFKYAANVLGFGFIPILIFGYFTYQETGHFFPNSVIIKGSRFDFSGNYFMQAAGLLYHKILDNRNFYFAGALPLLISIVLMIKDIKKGLGFQEILNRNILLIVWCITLFFHGTFSKLTKLYRYEVYILIGFAMAIIPKLKFVFEHKSHWLRQNRGFSVLIALSLILLIMKIGFASYLTVVGSRNIYEQQIQSARFLKKYYPHAKVAANDIGAICYFTNIHLLDFEGLGSKEVVPFRMRDIGIDDTFENFLAAYTSQNGYQLAIAYEEWLQGHTPENWKKVAVLTVSGSNALLGEDHLYIYSIDPSIHNVLKEQVKSFNWNKNIAVKVVD</sequence>
<feature type="transmembrane region" description="Helical" evidence="1">
    <location>
        <begin position="5"/>
        <end position="23"/>
    </location>
</feature>
<evidence type="ECO:0000256" key="1">
    <source>
        <dbReference type="SAM" id="Phobius"/>
    </source>
</evidence>
<evidence type="ECO:0000313" key="2">
    <source>
        <dbReference type="EMBL" id="MFC3754462.1"/>
    </source>
</evidence>
<keyword evidence="1" id="KW-0472">Membrane</keyword>
<accession>A0ABV7XP81</accession>
<feature type="transmembrane region" description="Helical" evidence="1">
    <location>
        <begin position="324"/>
        <end position="342"/>
    </location>
</feature>
<feature type="transmembrane region" description="Helical" evidence="1">
    <location>
        <begin position="203"/>
        <end position="223"/>
    </location>
</feature>
<organism evidence="2 3">
    <name type="scientific">Chryseobacterium tructae</name>
    <dbReference type="NCBI Taxonomy" id="1037380"/>
    <lineage>
        <taxon>Bacteria</taxon>
        <taxon>Pseudomonadati</taxon>
        <taxon>Bacteroidota</taxon>
        <taxon>Flavobacteriia</taxon>
        <taxon>Flavobacteriales</taxon>
        <taxon>Weeksellaceae</taxon>
        <taxon>Chryseobacterium group</taxon>
        <taxon>Chryseobacterium</taxon>
    </lineage>
</organism>
<dbReference type="Proteomes" id="UP001595735">
    <property type="component" value="Unassembled WGS sequence"/>
</dbReference>
<dbReference type="EMBL" id="JBHRYO010000001">
    <property type="protein sequence ID" value="MFC3754462.1"/>
    <property type="molecule type" value="Genomic_DNA"/>
</dbReference>
<dbReference type="RefSeq" id="WP_290301683.1">
    <property type="nucleotide sequence ID" value="NZ_JAUFQR010000003.1"/>
</dbReference>
<evidence type="ECO:0000313" key="3">
    <source>
        <dbReference type="Proteomes" id="UP001595735"/>
    </source>
</evidence>
<keyword evidence="3" id="KW-1185">Reference proteome</keyword>
<feature type="transmembrane region" description="Helical" evidence="1">
    <location>
        <begin position="264"/>
        <end position="281"/>
    </location>
</feature>
<protein>
    <submittedName>
        <fullName evidence="2">Glycosyltransferase family 39 protein</fullName>
    </submittedName>
</protein>